<evidence type="ECO:0000313" key="3">
    <source>
        <dbReference type="Proteomes" id="UP000004080"/>
    </source>
</evidence>
<keyword evidence="1" id="KW-1133">Transmembrane helix</keyword>
<organism evidence="2 3">
    <name type="scientific">Fictibacillus macauensis ZFHKF-1</name>
    <dbReference type="NCBI Taxonomy" id="1196324"/>
    <lineage>
        <taxon>Bacteria</taxon>
        <taxon>Bacillati</taxon>
        <taxon>Bacillota</taxon>
        <taxon>Bacilli</taxon>
        <taxon>Bacillales</taxon>
        <taxon>Fictibacillaceae</taxon>
        <taxon>Fictibacillus</taxon>
    </lineage>
</organism>
<keyword evidence="1" id="KW-0472">Membrane</keyword>
<gene>
    <name evidence="2" type="ORF">A374_06051</name>
</gene>
<keyword evidence="1" id="KW-0812">Transmembrane</keyword>
<keyword evidence="3" id="KW-1185">Reference proteome</keyword>
<proteinExistence type="predicted"/>
<name>I8UH51_9BACL</name>
<feature type="transmembrane region" description="Helical" evidence="1">
    <location>
        <begin position="36"/>
        <end position="57"/>
    </location>
</feature>
<protein>
    <submittedName>
        <fullName evidence="2">Uncharacterized protein</fullName>
    </submittedName>
</protein>
<feature type="transmembrane region" description="Helical" evidence="1">
    <location>
        <begin position="6"/>
        <end position="24"/>
    </location>
</feature>
<dbReference type="EMBL" id="AKKV01000022">
    <property type="protein sequence ID" value="EIT86138.1"/>
    <property type="molecule type" value="Genomic_DNA"/>
</dbReference>
<accession>I8UH51</accession>
<comment type="caution">
    <text evidence="2">The sequence shown here is derived from an EMBL/GenBank/DDBJ whole genome shotgun (WGS) entry which is preliminary data.</text>
</comment>
<dbReference type="PATRIC" id="fig|1196324.3.peg.1235"/>
<evidence type="ECO:0000256" key="1">
    <source>
        <dbReference type="SAM" id="Phobius"/>
    </source>
</evidence>
<evidence type="ECO:0000313" key="2">
    <source>
        <dbReference type="EMBL" id="EIT86138.1"/>
    </source>
</evidence>
<dbReference type="RefSeq" id="WP_007201307.1">
    <property type="nucleotide sequence ID" value="NZ_AKKV01000022.1"/>
</dbReference>
<dbReference type="AlphaFoldDB" id="I8UH51"/>
<sequence>MLSITLRLIAVIGCALYFVFLTDVNEGFSFLELESLLPMVSATLVLLALYSAVYLLWDAFTFFSQKNRKV</sequence>
<dbReference type="Proteomes" id="UP000004080">
    <property type="component" value="Unassembled WGS sequence"/>
</dbReference>
<reference evidence="2 3" key="1">
    <citation type="journal article" date="2012" name="J. Bacteriol.">
        <title>Genome of Bacillus macauensis ZFHKF-1, a Long-Chain-Forming Bacterium.</title>
        <authorList>
            <person name="Cai L."/>
            <person name="Zhang T."/>
        </authorList>
    </citation>
    <scope>NUCLEOTIDE SEQUENCE [LARGE SCALE GENOMIC DNA]</scope>
    <source>
        <strain evidence="2 3">ZFHKF-1</strain>
    </source>
</reference>